<dbReference type="InterPro" id="IPR010766">
    <property type="entry name" value="DRTGG"/>
</dbReference>
<evidence type="ECO:0000313" key="4">
    <source>
        <dbReference type="Proteomes" id="UP000308037"/>
    </source>
</evidence>
<dbReference type="PANTHER" id="PTHR21343:SF8">
    <property type="entry name" value="DRTGG DOMAIN-CONTAINING PROTEIN"/>
    <property type="match status" value="1"/>
</dbReference>
<accession>A0A4U5JE81</accession>
<dbReference type="Pfam" id="PF13500">
    <property type="entry name" value="AAA_26"/>
    <property type="match status" value="1"/>
</dbReference>
<dbReference type="AlphaFoldDB" id="A0A4U5JE81"/>
<dbReference type="InterPro" id="IPR028979">
    <property type="entry name" value="Ser_kin/Pase_Hpr-like_N_sf"/>
</dbReference>
<keyword evidence="1" id="KW-0315">Glutamine amidotransferase</keyword>
<dbReference type="Proteomes" id="UP000308037">
    <property type="component" value="Unassembled WGS sequence"/>
</dbReference>
<dbReference type="Gene3D" id="3.40.1390.20">
    <property type="entry name" value="HprK N-terminal domain-like"/>
    <property type="match status" value="1"/>
</dbReference>
<dbReference type="RefSeq" id="WP_137274953.1">
    <property type="nucleotide sequence ID" value="NZ_QKNX01000001.1"/>
</dbReference>
<proteinExistence type="predicted"/>
<dbReference type="CDD" id="cd03109">
    <property type="entry name" value="DTBS"/>
    <property type="match status" value="1"/>
</dbReference>
<dbReference type="SUPFAM" id="SSF52540">
    <property type="entry name" value="P-loop containing nucleoside triphosphate hydrolases"/>
    <property type="match status" value="1"/>
</dbReference>
<dbReference type="Gene3D" id="3.40.50.300">
    <property type="entry name" value="P-loop containing nucleotide triphosphate hydrolases"/>
    <property type="match status" value="1"/>
</dbReference>
<organism evidence="3 4">
    <name type="scientific">Natronomonas salsuginis</name>
    <dbReference type="NCBI Taxonomy" id="2217661"/>
    <lineage>
        <taxon>Archaea</taxon>
        <taxon>Methanobacteriati</taxon>
        <taxon>Methanobacteriota</taxon>
        <taxon>Stenosarchaea group</taxon>
        <taxon>Halobacteria</taxon>
        <taxon>Halobacteriales</taxon>
        <taxon>Natronomonadaceae</taxon>
        <taxon>Natronomonas</taxon>
    </lineage>
</organism>
<name>A0A4U5JE81_9EURY</name>
<dbReference type="OrthoDB" id="50320at2157"/>
<protein>
    <submittedName>
        <fullName evidence="3">Phosphotransacetylase family protein</fullName>
    </submittedName>
</protein>
<evidence type="ECO:0000313" key="3">
    <source>
        <dbReference type="EMBL" id="TKR27652.1"/>
    </source>
</evidence>
<comment type="caution">
    <text evidence="3">The sequence shown here is derived from an EMBL/GenBank/DDBJ whole genome shotgun (WGS) entry which is preliminary data.</text>
</comment>
<reference evidence="3 4" key="1">
    <citation type="submission" date="2019-04" db="EMBL/GenBank/DDBJ databases">
        <title>Natronomonas sp. F20-122 a newhaloarchaeon isolated from a saline saltern of Isla Bacuta, Huelva, Spain.</title>
        <authorList>
            <person name="Duran-Viseras A."/>
            <person name="Sanchez-Porro C."/>
            <person name="Ventosa A."/>
        </authorList>
    </citation>
    <scope>NUCLEOTIDE SEQUENCE [LARGE SCALE GENOMIC DNA]</scope>
    <source>
        <strain evidence="3 4">F20-122</strain>
    </source>
</reference>
<evidence type="ECO:0000256" key="1">
    <source>
        <dbReference type="ARBA" id="ARBA00022962"/>
    </source>
</evidence>
<dbReference type="SUPFAM" id="SSF75138">
    <property type="entry name" value="HprK N-terminal domain-like"/>
    <property type="match status" value="1"/>
</dbReference>
<dbReference type="InterPro" id="IPR027417">
    <property type="entry name" value="P-loop_NTPase"/>
</dbReference>
<dbReference type="PANTHER" id="PTHR21343">
    <property type="entry name" value="DETHIOBIOTIN SYNTHETASE"/>
    <property type="match status" value="1"/>
</dbReference>
<sequence length="352" mass="37602">MTVLVTSLEESTGKTAVALALGAVARERGERVGYMKPKGTRLQSAVGKTLDDDPMLAREVLDLDAEIHEMEPVVYSPTFVQEAIRGREDPEALRAQVRTQFEALSADVDRLIVEGGGSLTTGGIVDLTDADLADLFEATVVLVASFENAGDVDDVLAAADLLGDRLGGVLFNDVPDAAFDSLASDVVPFLEGRGIRVYGTIPRDEKLAGVTVSELASEMGSEVLTADTPTDSRVRRFLVGAMSAEKALGQFRRVRDAALITGGDRSDIQTVALEASGVECLLLTGGFHPPDAVLRRAEAAGVPVLLVQTDTVTTLDRAETVATERRTRDGETVKRMRQLLDDYADIDAMLVE</sequence>
<keyword evidence="4" id="KW-1185">Reference proteome</keyword>
<feature type="domain" description="DRTGG" evidence="2">
    <location>
        <begin position="214"/>
        <end position="319"/>
    </location>
</feature>
<gene>
    <name evidence="3" type="ORF">DM868_00745</name>
</gene>
<dbReference type="EMBL" id="QKNX01000001">
    <property type="protein sequence ID" value="TKR27652.1"/>
    <property type="molecule type" value="Genomic_DNA"/>
</dbReference>
<evidence type="ECO:0000259" key="2">
    <source>
        <dbReference type="Pfam" id="PF07085"/>
    </source>
</evidence>
<dbReference type="Pfam" id="PF07085">
    <property type="entry name" value="DRTGG"/>
    <property type="match status" value="1"/>
</dbReference>